<dbReference type="Proteomes" id="UP000182737">
    <property type="component" value="Unassembled WGS sequence"/>
</dbReference>
<feature type="domain" description="BIG2" evidence="1">
    <location>
        <begin position="912"/>
        <end position="993"/>
    </location>
</feature>
<feature type="domain" description="BIG2" evidence="1">
    <location>
        <begin position="817"/>
        <end position="902"/>
    </location>
</feature>
<protein>
    <recommendedName>
        <fullName evidence="1">BIG2 domain-containing protein</fullName>
    </recommendedName>
</protein>
<evidence type="ECO:0000313" key="2">
    <source>
        <dbReference type="EMBL" id="SFI87262.1"/>
    </source>
</evidence>
<feature type="domain" description="BIG2" evidence="1">
    <location>
        <begin position="721"/>
        <end position="805"/>
    </location>
</feature>
<organism evidence="2 3">
    <name type="scientific">Treponema bryantii</name>
    <dbReference type="NCBI Taxonomy" id="163"/>
    <lineage>
        <taxon>Bacteria</taxon>
        <taxon>Pseudomonadati</taxon>
        <taxon>Spirochaetota</taxon>
        <taxon>Spirochaetia</taxon>
        <taxon>Spirochaetales</taxon>
        <taxon>Treponemataceae</taxon>
        <taxon>Treponema</taxon>
    </lineage>
</organism>
<sequence length="1928" mass="207955">MKNKIIGFTTLLFLLTSMFLSCSFFSSFEEHTDNSISIDALTLAKTSLSTQVGAMEYISLSVKPNTVQKDITLNWSYDKSIIECDTSSNWGVTIKGLAEGQTTLKCSYGGYDASCLIKVSGYTEDYEVITEPYIYSNYSILQTSPGVSEKVFVSLYGGDAADIDGYSWTIDNSSVATIQPTGQYCIITAKDSGYARIKITHSKATYPYYMGVYVFADSTNVSYITTSNNIVTMNLEDAEQTIAVSLVNGKDSSQDTQFKWEILEEEGGGTPVALSTNANRAVITPKQGGSCTIRVTHPDAAYPLDILCRVITVVKNVYIEPDSTVVTLTGSTEQTITNKLINLEGSYNIDGFTYLLDDFNVAEIVNSVGNQVTVKGLANGSCKLIISHEKAAYSREVLLIVNGQLKDAVDASCYVTTSQNYIRTKVGADGQTINISLKGGLEGDEANFQWSVKSTAADGSTAKVIDLETATGSVFHTSRAAAATYSYGSAFMEPLCEGTAVITITHPKIVYPTEILVKVLSKDAVLEEPLYFNGSGLLKLLNGDSQEYRVELKGDSKDAGDDANIKWECDTEYLTIAANGNVANITAPALETGCTMSYITISHPKADADKTVLVMTADDAETLNAMKALYSDKTYYNIENGSTVTCYVNTAGFEEDYDFSKMNWTVKDPSIISIEKSSFNPLACKLTGLKSGSTTLTASIEDSSCTFNITVYPKGTVNLEPEIYFTTNQNVVTLGTSGQNKLINITAVNLKSSEYQNITWTSSDTSVATVIGNGTSATLTAVAEGESVINVYHKDSQNTLKIYVRVGSEYIIPETDPVVYISANDVMTFLKGGATQSLQAVLVNYEGTETGGFSFNIDDTSVAEITAQTPTGIAYIKPVSSGQAQVTITHTATEISKKVLIVVGNSAEELAGYVYLTTSSNVVAVGEGNTKSISVSVKNASSTIVDGYTWLSSNPAIVDVNGAGATAVLTGNGIGTALITVTNKVCQYSLTIIAQCVDPIAASSNPYIQLSSSVLTLNVSSAFTSITADLVGGTEDDYSDFVWSVKDSSICAVYGQNEVGKIRALEAGQTYVTVSHPKSAYTAQILVVCDKVTESECYITVPSSIMTIKPNASAQTVTATLVNGTTTDRYNFNWSLDVYDVIDFQYAANVCTITPKQTGTATITISHPKAAYDQQIIVNVQEYSSFAFPQTSLSLTQGTVSFQNMQVPTTSVTTHVEYSVDNKDICTISGTKNVAQITGVKAGTTTVRAKLVASSTGVTQAESEMLVYVKEAETSTIYITSSSTIFTVNKGKSQTLSATLSGNGVTTSDQYNLKWTTSDTDVISITGISSDGSVTGQSIYITANKPGEALITCSHEKAASDLQFYVVVPGSAEKLVTLNKTYLTLTKGSSGTTLKANIENAESNSDYYDLIWTSEKVNGNEIIRIMGTGQTVTLFPLGTGETTVMAQLPDSQKVAKCTVVVEAGKSLTFETSSKKVQPFHSKTVMYTVSPPDAVLTWTMSQEDDYFEYHDLGCNTEGVGYVEITGIKEGTGTLACVTNGSAKAQCTVKVAWDYEFTVDSTRVTGSPDSTYTIEYSVSPTDATIEVNGNGLCEFINSNDGKGNGKIKIIPYSEGTDSIILKAKNPNNNNEEIGIYTITGKFYYDSLTVSYTKQSDVSYADNTKTAYWSKFANDAITLGDGEIMTFKFDVAQKKMNDLTITAALQTKKNGSISLSNGATTGQFILSHNSDSKVPAYKISTGYKPTYKGSSSYPDGTPIKMSDFYSSTGQDCYWYPGLTQDHYNRIGWWVLRNGPTSSNVYEFNSGLIHESSRTVTKANKTGHNSDWGRVRDTSLDGKCMSVEEFQNCAWYYIPSFHVQMGGDCTSHLYHNYGEIDTDHISATYYDVTPDTAVVKSEQADVLVVTFTHNGSSTKKYYPIYLETRNSACTTR</sequence>
<feature type="domain" description="BIG2" evidence="1">
    <location>
        <begin position="134"/>
        <end position="208"/>
    </location>
</feature>
<accession>A0A1I3LRD5</accession>
<proteinExistence type="predicted"/>
<feature type="domain" description="BIG2" evidence="1">
    <location>
        <begin position="1182"/>
        <end position="1260"/>
    </location>
</feature>
<dbReference type="SUPFAM" id="SSF49373">
    <property type="entry name" value="Invasin/intimin cell-adhesion fragments"/>
    <property type="match status" value="1"/>
</dbReference>
<dbReference type="InterPro" id="IPR003343">
    <property type="entry name" value="Big_2"/>
</dbReference>
<dbReference type="EMBL" id="FORI01000007">
    <property type="protein sequence ID" value="SFI87262.1"/>
    <property type="molecule type" value="Genomic_DNA"/>
</dbReference>
<gene>
    <name evidence="2" type="ORF">SAMN04487775_107147</name>
</gene>
<feature type="domain" description="BIG2" evidence="1">
    <location>
        <begin position="1372"/>
        <end position="1458"/>
    </location>
</feature>
<name>A0A1I3LRD5_9SPIR</name>
<dbReference type="PROSITE" id="PS51257">
    <property type="entry name" value="PROKAR_LIPOPROTEIN"/>
    <property type="match status" value="1"/>
</dbReference>
<feature type="domain" description="BIG2" evidence="1">
    <location>
        <begin position="313"/>
        <end position="395"/>
    </location>
</feature>
<evidence type="ECO:0000259" key="1">
    <source>
        <dbReference type="SMART" id="SM00635"/>
    </source>
</evidence>
<keyword evidence="3" id="KW-1185">Reference proteome</keyword>
<reference evidence="3" key="1">
    <citation type="submission" date="2016-10" db="EMBL/GenBank/DDBJ databases">
        <authorList>
            <person name="Varghese N."/>
            <person name="Submissions S."/>
        </authorList>
    </citation>
    <scope>NUCLEOTIDE SEQUENCE [LARGE SCALE GENOMIC DNA]</scope>
    <source>
        <strain evidence="3">XBD1002</strain>
    </source>
</reference>
<dbReference type="SMART" id="SM00635">
    <property type="entry name" value="BID_2"/>
    <property type="match status" value="7"/>
</dbReference>
<evidence type="ECO:0000313" key="3">
    <source>
        <dbReference type="Proteomes" id="UP000182737"/>
    </source>
</evidence>
<dbReference type="Gene3D" id="2.60.40.1080">
    <property type="match status" value="7"/>
</dbReference>
<dbReference type="InterPro" id="IPR008964">
    <property type="entry name" value="Invasin/intimin_cell_adhesion"/>
</dbReference>